<dbReference type="InterPro" id="IPR005135">
    <property type="entry name" value="Endo/exonuclease/phosphatase"/>
</dbReference>
<keyword evidence="3" id="KW-0378">Hydrolase</keyword>
<name>A0A7W6JET0_9CAUL</name>
<dbReference type="EMBL" id="JACIDM010000003">
    <property type="protein sequence ID" value="MBB4083799.1"/>
    <property type="molecule type" value="Genomic_DNA"/>
</dbReference>
<dbReference type="Gene3D" id="3.60.10.10">
    <property type="entry name" value="Endonuclease/exonuclease/phosphatase"/>
    <property type="match status" value="1"/>
</dbReference>
<keyword evidence="1" id="KW-0472">Membrane</keyword>
<keyword evidence="1" id="KW-1133">Transmembrane helix</keyword>
<keyword evidence="1" id="KW-0812">Transmembrane</keyword>
<keyword evidence="3" id="KW-0269">Exonuclease</keyword>
<comment type="caution">
    <text evidence="3">The sequence shown here is derived from an EMBL/GenBank/DDBJ whole genome shotgun (WGS) entry which is preliminary data.</text>
</comment>
<evidence type="ECO:0000259" key="2">
    <source>
        <dbReference type="Pfam" id="PF03372"/>
    </source>
</evidence>
<dbReference type="InterPro" id="IPR036691">
    <property type="entry name" value="Endo/exonu/phosph_ase_sf"/>
</dbReference>
<dbReference type="SUPFAM" id="SSF56219">
    <property type="entry name" value="DNase I-like"/>
    <property type="match status" value="1"/>
</dbReference>
<feature type="transmembrane region" description="Helical" evidence="1">
    <location>
        <begin position="53"/>
        <end position="71"/>
    </location>
</feature>
<dbReference type="AlphaFoldDB" id="A0A7W6JET0"/>
<proteinExistence type="predicted"/>
<protein>
    <submittedName>
        <fullName evidence="3">Endonuclease/exonuclease/phosphatase (EEP) superfamily protein YafD</fullName>
    </submittedName>
</protein>
<keyword evidence="4" id="KW-1185">Reference proteome</keyword>
<evidence type="ECO:0000313" key="3">
    <source>
        <dbReference type="EMBL" id="MBB4083799.1"/>
    </source>
</evidence>
<gene>
    <name evidence="3" type="ORF">GGR12_002687</name>
</gene>
<dbReference type="RefSeq" id="WP_183204948.1">
    <property type="nucleotide sequence ID" value="NZ_BAAAER010000003.1"/>
</dbReference>
<keyword evidence="3" id="KW-0255">Endonuclease</keyword>
<accession>A0A7W6JET0</accession>
<dbReference type="Proteomes" id="UP000529946">
    <property type="component" value="Unassembled WGS sequence"/>
</dbReference>
<feature type="domain" description="Endonuclease/exonuclease/phosphatase" evidence="2">
    <location>
        <begin position="113"/>
        <end position="315"/>
    </location>
</feature>
<evidence type="ECO:0000256" key="1">
    <source>
        <dbReference type="SAM" id="Phobius"/>
    </source>
</evidence>
<organism evidence="3 4">
    <name type="scientific">Brevundimonas lenta</name>
    <dbReference type="NCBI Taxonomy" id="424796"/>
    <lineage>
        <taxon>Bacteria</taxon>
        <taxon>Pseudomonadati</taxon>
        <taxon>Pseudomonadota</taxon>
        <taxon>Alphaproteobacteria</taxon>
        <taxon>Caulobacterales</taxon>
        <taxon>Caulobacteraceae</taxon>
        <taxon>Brevundimonas</taxon>
    </lineage>
</organism>
<evidence type="ECO:0000313" key="4">
    <source>
        <dbReference type="Proteomes" id="UP000529946"/>
    </source>
</evidence>
<feature type="transmembrane region" description="Helical" evidence="1">
    <location>
        <begin position="76"/>
        <end position="95"/>
    </location>
</feature>
<keyword evidence="3" id="KW-0540">Nuclease</keyword>
<dbReference type="GO" id="GO:0004527">
    <property type="term" value="F:exonuclease activity"/>
    <property type="evidence" value="ECO:0007669"/>
    <property type="project" value="UniProtKB-KW"/>
</dbReference>
<dbReference type="Pfam" id="PF03372">
    <property type="entry name" value="Exo_endo_phos"/>
    <property type="match status" value="1"/>
</dbReference>
<dbReference type="GO" id="GO:0004519">
    <property type="term" value="F:endonuclease activity"/>
    <property type="evidence" value="ECO:0007669"/>
    <property type="project" value="UniProtKB-KW"/>
</dbReference>
<sequence length="327" mass="35344">MTTGVHHESKTARPLARIAFSLVALALVCAPLPIALAALSGNGHRWADILAQFTAPALIASLILAGGFLLIRRWRWAAATGGVIVLLTVAVWPQWFSAPGRAEAGAPVVRMYSANLYYLNNDVAAIRRSIEDADADIVVLIELGREPAGRIDEILEGYTYRVASMRLDQTRGPSRSVIASRYPLDEIPSRPNGLHSVGAVASTPLGRLNVIGVHLTRPWPFQFQWGQITQTMALGDIRRTLTGPVVVAGDFNSVSSARIGRQVKRDMSLSPAGGFPGTWPSALPSPFGVTIDQVWRSDDLAFVSRRLGRPTGSDHRPVVTEFTRAAD</sequence>
<reference evidence="3 4" key="1">
    <citation type="submission" date="2020-08" db="EMBL/GenBank/DDBJ databases">
        <title>Genomic Encyclopedia of Type Strains, Phase IV (KMG-IV): sequencing the most valuable type-strain genomes for metagenomic binning, comparative biology and taxonomic classification.</title>
        <authorList>
            <person name="Goeker M."/>
        </authorList>
    </citation>
    <scope>NUCLEOTIDE SEQUENCE [LARGE SCALE GENOMIC DNA]</scope>
    <source>
        <strain evidence="3 4">DSM 23960</strain>
    </source>
</reference>